<sequence>MPPRELPAETLDANTRGDGVLSDASPGSDAEADELARAEARAEAARERANLLRRQADATSGGTGAAEEVDATPLRRRWLRRPGRRALGAAIAILVSLSALSASGYLVWHHREVAKQRQRTAEFTAAARKAVVLMISIDANKAREDVQRFADDTTGTFKVGVLMGGEDLVKAVEQSKSSSKGTVEAAAVQSMTQDSAVVLVAAKSEITKPGQAQPESRRLRIVVTVERDNGELKVSRVDFVP</sequence>
<dbReference type="OrthoDB" id="4774723at2"/>
<dbReference type="PANTHER" id="PTHR37042">
    <property type="entry name" value="OUTER MEMBRANE PROTEIN RV1973"/>
    <property type="match status" value="1"/>
</dbReference>
<proteinExistence type="predicted"/>
<feature type="region of interest" description="Disordered" evidence="3">
    <location>
        <begin position="1"/>
        <end position="48"/>
    </location>
</feature>
<keyword evidence="4" id="KW-0812">Transmembrane</keyword>
<dbReference type="PANTHER" id="PTHR37042:SF4">
    <property type="entry name" value="OUTER MEMBRANE PROTEIN RV1973"/>
    <property type="match status" value="1"/>
</dbReference>
<organism evidence="5 6">
    <name type="scientific">Mycobacterium bohemicum DSM 44277</name>
    <dbReference type="NCBI Taxonomy" id="1236609"/>
    <lineage>
        <taxon>Bacteria</taxon>
        <taxon>Bacillati</taxon>
        <taxon>Actinomycetota</taxon>
        <taxon>Actinomycetes</taxon>
        <taxon>Mycobacteriales</taxon>
        <taxon>Mycobacteriaceae</taxon>
        <taxon>Mycobacterium</taxon>
    </lineage>
</organism>
<evidence type="ECO:0000313" key="6">
    <source>
        <dbReference type="Proteomes" id="UP000198875"/>
    </source>
</evidence>
<evidence type="ECO:0000256" key="2">
    <source>
        <dbReference type="ARBA" id="ARBA00023136"/>
    </source>
</evidence>
<keyword evidence="2 4" id="KW-0472">Membrane</keyword>
<evidence type="ECO:0000313" key="5">
    <source>
        <dbReference type="EMBL" id="CPR11465.1"/>
    </source>
</evidence>
<feature type="transmembrane region" description="Helical" evidence="4">
    <location>
        <begin position="86"/>
        <end position="108"/>
    </location>
</feature>
<evidence type="ECO:0000256" key="3">
    <source>
        <dbReference type="SAM" id="MobiDB-lite"/>
    </source>
</evidence>
<reference evidence="5 6" key="1">
    <citation type="submission" date="2015-03" db="EMBL/GenBank/DDBJ databases">
        <authorList>
            <person name="Murphy D."/>
        </authorList>
    </citation>
    <scope>NUCLEOTIDE SEQUENCE [LARGE SCALE GENOMIC DNA]</scope>
    <source>
        <strain evidence="5 6">DSM 44277</strain>
    </source>
</reference>
<evidence type="ECO:0000256" key="4">
    <source>
        <dbReference type="SAM" id="Phobius"/>
    </source>
</evidence>
<comment type="subcellular location">
    <subcellularLocation>
        <location evidence="1">Membrane</location>
    </subcellularLocation>
</comment>
<name>A0A0U0WAX0_MYCBE</name>
<gene>
    <name evidence="5" type="ORF">BN971_02751</name>
</gene>
<protein>
    <submittedName>
        <fullName evidence="5">Membrane protein</fullName>
    </submittedName>
</protein>
<evidence type="ECO:0000256" key="1">
    <source>
        <dbReference type="ARBA" id="ARBA00004370"/>
    </source>
</evidence>
<keyword evidence="4" id="KW-1133">Transmembrane helix</keyword>
<dbReference type="Proteomes" id="UP000198875">
    <property type="component" value="Unassembled WGS sequence"/>
</dbReference>
<dbReference type="RefSeq" id="WP_085182508.1">
    <property type="nucleotide sequence ID" value="NZ_CSTD01000002.1"/>
</dbReference>
<dbReference type="GO" id="GO:0016020">
    <property type="term" value="C:membrane"/>
    <property type="evidence" value="ECO:0007669"/>
    <property type="project" value="UniProtKB-SubCell"/>
</dbReference>
<dbReference type="AlphaFoldDB" id="A0A0U0WAX0"/>
<feature type="compositionally biased region" description="Basic and acidic residues" evidence="3">
    <location>
        <begin position="34"/>
        <end position="48"/>
    </location>
</feature>
<accession>A0A0U0WAX0</accession>
<dbReference type="EMBL" id="CSTD01000002">
    <property type="protein sequence ID" value="CPR11465.1"/>
    <property type="molecule type" value="Genomic_DNA"/>
</dbReference>